<dbReference type="PANTHER" id="PTHR40036:SF1">
    <property type="entry name" value="MACROCIN O-METHYLTRANSFERASE"/>
    <property type="match status" value="1"/>
</dbReference>
<keyword evidence="1" id="KW-0808">Transferase</keyword>
<accession>A0A4R4E1W3</accession>
<organism evidence="1 2">
    <name type="scientific">Flaviaesturariibacter aridisoli</name>
    <dbReference type="NCBI Taxonomy" id="2545761"/>
    <lineage>
        <taxon>Bacteria</taxon>
        <taxon>Pseudomonadati</taxon>
        <taxon>Bacteroidota</taxon>
        <taxon>Chitinophagia</taxon>
        <taxon>Chitinophagales</taxon>
        <taxon>Chitinophagaceae</taxon>
        <taxon>Flaviaestuariibacter</taxon>
    </lineage>
</organism>
<comment type="caution">
    <text evidence="1">The sequence shown here is derived from an EMBL/GenBank/DDBJ whole genome shotgun (WGS) entry which is preliminary data.</text>
</comment>
<reference evidence="1 2" key="1">
    <citation type="submission" date="2019-03" db="EMBL/GenBank/DDBJ databases">
        <authorList>
            <person name="Kim M.K.M."/>
        </authorList>
    </citation>
    <scope>NUCLEOTIDE SEQUENCE [LARGE SCALE GENOMIC DNA]</scope>
    <source>
        <strain evidence="1 2">17J68-15</strain>
    </source>
</reference>
<dbReference type="GO" id="GO:0008168">
    <property type="term" value="F:methyltransferase activity"/>
    <property type="evidence" value="ECO:0007669"/>
    <property type="project" value="UniProtKB-KW"/>
</dbReference>
<sequence>MAKDEPFFVICSVLQRIYHYVSGLLARKNLYLTKGLEYLGRAPRFPLHRLDYVRVATLELLAQELDRAEGAVAELGVYQGGFAKYIAQAFPARRFYLFDTFTGFDARDVQREQEGGFGAGAQSFADTSVAQVLRQLQEPERCVLRKGFFPETFAGLEEERFCFVSLDADLYEPIRAGLEHFYPRLVPGGAIMVHDFNNQEYPGCRKAVEEYGLAVGVAFVPIPDIGGSVVLRKPLA</sequence>
<dbReference type="Gene3D" id="3.40.50.150">
    <property type="entry name" value="Vaccinia Virus protein VP39"/>
    <property type="match status" value="1"/>
</dbReference>
<dbReference type="GO" id="GO:0032259">
    <property type="term" value="P:methylation"/>
    <property type="evidence" value="ECO:0007669"/>
    <property type="project" value="UniProtKB-KW"/>
</dbReference>
<keyword evidence="1" id="KW-0489">Methyltransferase</keyword>
<protein>
    <submittedName>
        <fullName evidence="1">Methyltransferase</fullName>
    </submittedName>
</protein>
<dbReference type="PANTHER" id="PTHR40036">
    <property type="entry name" value="MACROCIN O-METHYLTRANSFERASE"/>
    <property type="match status" value="1"/>
</dbReference>
<dbReference type="InterPro" id="IPR029063">
    <property type="entry name" value="SAM-dependent_MTases_sf"/>
</dbReference>
<dbReference type="SUPFAM" id="SSF53335">
    <property type="entry name" value="S-adenosyl-L-methionine-dependent methyltransferases"/>
    <property type="match status" value="1"/>
</dbReference>
<evidence type="ECO:0000313" key="2">
    <source>
        <dbReference type="Proteomes" id="UP000295164"/>
    </source>
</evidence>
<dbReference type="Pfam" id="PF05711">
    <property type="entry name" value="TylF"/>
    <property type="match status" value="1"/>
</dbReference>
<gene>
    <name evidence="1" type="ORF">E0486_08105</name>
</gene>
<dbReference type="EMBL" id="SKFH01000010">
    <property type="protein sequence ID" value="TCZ72733.1"/>
    <property type="molecule type" value="Genomic_DNA"/>
</dbReference>
<proteinExistence type="predicted"/>
<dbReference type="Proteomes" id="UP000295164">
    <property type="component" value="Unassembled WGS sequence"/>
</dbReference>
<evidence type="ECO:0000313" key="1">
    <source>
        <dbReference type="EMBL" id="TCZ72733.1"/>
    </source>
</evidence>
<dbReference type="OrthoDB" id="3826968at2"/>
<dbReference type="InterPro" id="IPR008884">
    <property type="entry name" value="TylF_MeTrfase"/>
</dbReference>
<keyword evidence="2" id="KW-1185">Reference proteome</keyword>
<name>A0A4R4E1W3_9BACT</name>
<dbReference type="AlphaFoldDB" id="A0A4R4E1W3"/>